<comment type="caution">
    <text evidence="4">The sequence shown here is derived from an EMBL/GenBank/DDBJ whole genome shotgun (WGS) entry which is preliminary data.</text>
</comment>
<name>A0ABT0IDZ7_9ACTN</name>
<sequence length="279" mass="29082">MTTEVDPGERATRDRELSPSTTARDAAGTLAAYRALSDSARATLAHRADVAYGPHPAERLHHFPPRRPGAPLLVFVHGGHWQESSKEDACFAAPALLAAGAGFTALGYGLAPARRLPEMAASVRRGLAFVREHAAELGGRSDAVYGAGSSAGAHLVALAATGPKGVPLAGLVLLSGLYDLDPVVGSYVDEALELTPAEARALSPLHAGPPYAERVLLARGEHETAEYARQQRGYAEALCTAGRPVAELVAADRDHFDLPLDLGDPSTALGRAVLNQIGV</sequence>
<dbReference type="PANTHER" id="PTHR48081">
    <property type="entry name" value="AB HYDROLASE SUPERFAMILY PROTEIN C4A8.06C"/>
    <property type="match status" value="1"/>
</dbReference>
<feature type="compositionally biased region" description="Basic and acidic residues" evidence="2">
    <location>
        <begin position="7"/>
        <end position="17"/>
    </location>
</feature>
<protein>
    <submittedName>
        <fullName evidence="4">Alpha/beta hydrolase</fullName>
    </submittedName>
</protein>
<evidence type="ECO:0000313" key="4">
    <source>
        <dbReference type="EMBL" id="MCK8679510.1"/>
    </source>
</evidence>
<keyword evidence="1 4" id="KW-0378">Hydrolase</keyword>
<reference evidence="4 5" key="1">
    <citation type="submission" date="2022-04" db="EMBL/GenBank/DDBJ databases">
        <title>Streptomyces sp. nov. LCR6-01 isolated from Lichen of Dirinaria sp.</title>
        <authorList>
            <person name="Kanchanasin P."/>
            <person name="Tanasupawat S."/>
            <person name="Phongsopitanun W."/>
        </authorList>
    </citation>
    <scope>NUCLEOTIDE SEQUENCE [LARGE SCALE GENOMIC DNA]</scope>
    <source>
        <strain evidence="4 5">LCR6-01</strain>
    </source>
</reference>
<dbReference type="SUPFAM" id="SSF53474">
    <property type="entry name" value="alpha/beta-Hydrolases"/>
    <property type="match status" value="1"/>
</dbReference>
<proteinExistence type="predicted"/>
<dbReference type="PANTHER" id="PTHR48081:SF33">
    <property type="entry name" value="KYNURENINE FORMAMIDASE"/>
    <property type="match status" value="1"/>
</dbReference>
<accession>A0ABT0IDZ7</accession>
<dbReference type="Pfam" id="PF20434">
    <property type="entry name" value="BD-FAE"/>
    <property type="match status" value="1"/>
</dbReference>
<evidence type="ECO:0000259" key="3">
    <source>
        <dbReference type="Pfam" id="PF20434"/>
    </source>
</evidence>
<keyword evidence="5" id="KW-1185">Reference proteome</keyword>
<gene>
    <name evidence="4" type="ORF">M1O15_19355</name>
</gene>
<evidence type="ECO:0000256" key="1">
    <source>
        <dbReference type="ARBA" id="ARBA00022801"/>
    </source>
</evidence>
<dbReference type="GO" id="GO:0016787">
    <property type="term" value="F:hydrolase activity"/>
    <property type="evidence" value="ECO:0007669"/>
    <property type="project" value="UniProtKB-KW"/>
</dbReference>
<dbReference type="InterPro" id="IPR049492">
    <property type="entry name" value="BD-FAE-like_dom"/>
</dbReference>
<organism evidence="4 5">
    <name type="scientific">Streptomyces lichenis</name>
    <dbReference type="NCBI Taxonomy" id="2306967"/>
    <lineage>
        <taxon>Bacteria</taxon>
        <taxon>Bacillati</taxon>
        <taxon>Actinomycetota</taxon>
        <taxon>Actinomycetes</taxon>
        <taxon>Kitasatosporales</taxon>
        <taxon>Streptomycetaceae</taxon>
        <taxon>Streptomyces</taxon>
    </lineage>
</organism>
<dbReference type="Gene3D" id="3.40.50.1820">
    <property type="entry name" value="alpha/beta hydrolase"/>
    <property type="match status" value="1"/>
</dbReference>
<dbReference type="InterPro" id="IPR029058">
    <property type="entry name" value="AB_hydrolase_fold"/>
</dbReference>
<evidence type="ECO:0000313" key="5">
    <source>
        <dbReference type="Proteomes" id="UP001522868"/>
    </source>
</evidence>
<feature type="region of interest" description="Disordered" evidence="2">
    <location>
        <begin position="1"/>
        <end position="24"/>
    </location>
</feature>
<evidence type="ECO:0000256" key="2">
    <source>
        <dbReference type="SAM" id="MobiDB-lite"/>
    </source>
</evidence>
<dbReference type="Proteomes" id="UP001522868">
    <property type="component" value="Unassembled WGS sequence"/>
</dbReference>
<dbReference type="EMBL" id="JALPTH010000018">
    <property type="protein sequence ID" value="MCK8679510.1"/>
    <property type="molecule type" value="Genomic_DNA"/>
</dbReference>
<feature type="domain" description="BD-FAE-like" evidence="3">
    <location>
        <begin position="70"/>
        <end position="161"/>
    </location>
</feature>
<dbReference type="RefSeq" id="WP_248635205.1">
    <property type="nucleotide sequence ID" value="NZ_JALPTH010000018.1"/>
</dbReference>
<dbReference type="InterPro" id="IPR050300">
    <property type="entry name" value="GDXG_lipolytic_enzyme"/>
</dbReference>